<dbReference type="PANTHER" id="PTHR11440">
    <property type="entry name" value="LECITHIN-CHOLESTEROL ACYLTRANSFERASE-RELATED"/>
    <property type="match status" value="1"/>
</dbReference>
<dbReference type="AlphaFoldDB" id="A8QCZ5"/>
<protein>
    <recommendedName>
        <fullName evidence="4">DUF676 domain-containing protein</fullName>
    </recommendedName>
</protein>
<evidence type="ECO:0000256" key="3">
    <source>
        <dbReference type="ARBA" id="ARBA00048461"/>
    </source>
</evidence>
<dbReference type="InterPro" id="IPR029058">
    <property type="entry name" value="AB_hydrolase_fold"/>
</dbReference>
<evidence type="ECO:0000313" key="5">
    <source>
        <dbReference type="EMBL" id="EDP41514.1"/>
    </source>
</evidence>
<sequence>MPGSRLDELMRHPLLFSSKQTPPRYPIILCHGLYGFDVRGPFMGLEYHYWSATLDVLRERVGAEVYAFAVPPTGSIQQRAEVLHNLLLQQGFPPGQPLNFVGHSMGGLDARYLISCIRPREYKPVSLTTLATPHRGSPFMDWCNTNIGVGLELIDAMMSEVRPNTVPDDAPNRAPFSLKAPLFTRDKADVQKNPLSRALATVSTALSSYILALFDQPAYAMLSTRYMTRLFNPAVPNVPGLRYFSVATRTPAMSVLHPLWLPKLILDKAATTGSCGADADGSSAAHRTLDAGNDGLVSVTSAQWGEFLGVLENWDHWDIRGPGGTKRLRPARSEVDHDTQTGKWSAWWNRVSDWLPTRRGQSETRPAAQASHKDQEWNWREAALSEYEETTHTERSEMPFPAAAYALSSAYEKGVDAQEASKIAQRLADWISSHLPSSGKSVEADPSKPSDDSGMLLAYLTKDRPHRPDDAHDDSLGESRTARALRAKLDTMPTSSRAERVSTALLEIFPFLVNAGHDGSLGASNDTFERFWTAVCRNLYEEGF</sequence>
<evidence type="ECO:0000256" key="1">
    <source>
        <dbReference type="ARBA" id="ARBA00007920"/>
    </source>
</evidence>
<dbReference type="OMA" id="STRYMTR"/>
<organism evidence="5 6">
    <name type="scientific">Malassezia globosa (strain ATCC MYA-4612 / CBS 7966)</name>
    <name type="common">Dandruff-associated fungus</name>
    <dbReference type="NCBI Taxonomy" id="425265"/>
    <lineage>
        <taxon>Eukaryota</taxon>
        <taxon>Fungi</taxon>
        <taxon>Dikarya</taxon>
        <taxon>Basidiomycota</taxon>
        <taxon>Ustilaginomycotina</taxon>
        <taxon>Malasseziomycetes</taxon>
        <taxon>Malasseziales</taxon>
        <taxon>Malasseziaceae</taxon>
        <taxon>Malassezia</taxon>
    </lineage>
</organism>
<dbReference type="Gene3D" id="3.40.50.1820">
    <property type="entry name" value="alpha/beta hydrolase"/>
    <property type="match status" value="1"/>
</dbReference>
<evidence type="ECO:0000256" key="2">
    <source>
        <dbReference type="ARBA" id="ARBA00047591"/>
    </source>
</evidence>
<comment type="catalytic activity">
    <reaction evidence="3">
        <text>a monoacylglycerol + H2O = glycerol + a fatty acid + H(+)</text>
        <dbReference type="Rhea" id="RHEA:15245"/>
        <dbReference type="ChEBI" id="CHEBI:15377"/>
        <dbReference type="ChEBI" id="CHEBI:15378"/>
        <dbReference type="ChEBI" id="CHEBI:17408"/>
        <dbReference type="ChEBI" id="CHEBI:17754"/>
        <dbReference type="ChEBI" id="CHEBI:28868"/>
    </reaction>
</comment>
<proteinExistence type="inferred from homology"/>
<dbReference type="OrthoDB" id="5592486at2759"/>
<dbReference type="InParanoid" id="A8QCZ5"/>
<comment type="caution">
    <text evidence="5">The sequence shown here is derived from an EMBL/GenBank/DDBJ whole genome shotgun (WGS) entry which is preliminary data.</text>
</comment>
<dbReference type="SUPFAM" id="SSF53474">
    <property type="entry name" value="alpha/beta-Hydrolases"/>
    <property type="match status" value="1"/>
</dbReference>
<evidence type="ECO:0000259" key="4">
    <source>
        <dbReference type="Pfam" id="PF05057"/>
    </source>
</evidence>
<dbReference type="GeneID" id="5853078"/>
<dbReference type="STRING" id="425265.A8QCZ5"/>
<dbReference type="EMBL" id="AAYY01000020">
    <property type="protein sequence ID" value="EDP41514.1"/>
    <property type="molecule type" value="Genomic_DNA"/>
</dbReference>
<evidence type="ECO:0000313" key="6">
    <source>
        <dbReference type="Proteomes" id="UP000008837"/>
    </source>
</evidence>
<accession>A8QCZ5</accession>
<dbReference type="KEGG" id="mgl:MGL_4063"/>
<comment type="catalytic activity">
    <reaction evidence="2">
        <text>a diacylglycerol + H2O = a monoacylglycerol + a fatty acid + H(+)</text>
        <dbReference type="Rhea" id="RHEA:32731"/>
        <dbReference type="ChEBI" id="CHEBI:15377"/>
        <dbReference type="ChEBI" id="CHEBI:15378"/>
        <dbReference type="ChEBI" id="CHEBI:17408"/>
        <dbReference type="ChEBI" id="CHEBI:18035"/>
        <dbReference type="ChEBI" id="CHEBI:28868"/>
    </reaction>
</comment>
<gene>
    <name evidence="5" type="ORF">MGL_4063</name>
</gene>
<dbReference type="Proteomes" id="UP000008837">
    <property type="component" value="Unassembled WGS sequence"/>
</dbReference>
<reference evidence="5 6" key="1">
    <citation type="journal article" date="2007" name="Proc. Natl. Acad. Sci. U.S.A.">
        <title>Dandruff-associated Malassezia genomes reveal convergent and divergent virulence traits shared with plant and human fungal pathogens.</title>
        <authorList>
            <person name="Xu J."/>
            <person name="Saunders C.W."/>
            <person name="Hu P."/>
            <person name="Grant R.A."/>
            <person name="Boekhout T."/>
            <person name="Kuramae E.E."/>
            <person name="Kronstad J.W."/>
            <person name="Deangelis Y.M."/>
            <person name="Reeder N.L."/>
            <person name="Johnstone K.R."/>
            <person name="Leland M."/>
            <person name="Fieno A.M."/>
            <person name="Begley W.M."/>
            <person name="Sun Y."/>
            <person name="Lacey M.P."/>
            <person name="Chaudhary T."/>
            <person name="Keough T."/>
            <person name="Chu L."/>
            <person name="Sears R."/>
            <person name="Yuan B."/>
            <person name="Dawson T.L.Jr."/>
        </authorList>
    </citation>
    <scope>NUCLEOTIDE SEQUENCE [LARGE SCALE GENOMIC DNA]</scope>
    <source>
        <strain evidence="6">ATCC MYA-4612 / CBS 7966</strain>
    </source>
</reference>
<keyword evidence="6" id="KW-1185">Reference proteome</keyword>
<dbReference type="RefSeq" id="XP_001728728.1">
    <property type="nucleotide sequence ID" value="XM_001728676.1"/>
</dbReference>
<dbReference type="Pfam" id="PF05057">
    <property type="entry name" value="DUF676"/>
    <property type="match status" value="1"/>
</dbReference>
<dbReference type="InterPro" id="IPR007751">
    <property type="entry name" value="DUF676_lipase-like"/>
</dbReference>
<name>A8QCZ5_MALGO</name>
<feature type="domain" description="DUF676" evidence="4">
    <location>
        <begin position="98"/>
        <end position="148"/>
    </location>
</feature>
<comment type="similarity">
    <text evidence="1">Belongs to the putative lipase ROG1 family.</text>
</comment>
<dbReference type="VEuPathDB" id="FungiDB:MGL_4063"/>